<dbReference type="STRING" id="1121895.GCA_000378485_03528"/>
<gene>
    <name evidence="1" type="ORF">Q765_12935</name>
</gene>
<organism evidence="1 2">
    <name type="scientific">Flavobacterium rivuli WB 3.3-2 = DSM 21788</name>
    <dbReference type="NCBI Taxonomy" id="1121895"/>
    <lineage>
        <taxon>Bacteria</taxon>
        <taxon>Pseudomonadati</taxon>
        <taxon>Bacteroidota</taxon>
        <taxon>Flavobacteriia</taxon>
        <taxon>Flavobacteriales</taxon>
        <taxon>Flavobacteriaceae</taxon>
        <taxon>Flavobacterium</taxon>
    </lineage>
</organism>
<keyword evidence="2" id="KW-1185">Reference proteome</keyword>
<dbReference type="AlphaFoldDB" id="A0A0A2M2W8"/>
<dbReference type="eggNOG" id="ENOG5030S1M">
    <property type="taxonomic scope" value="Bacteria"/>
</dbReference>
<reference evidence="1 2" key="1">
    <citation type="submission" date="2013-09" db="EMBL/GenBank/DDBJ databases">
        <authorList>
            <person name="Zeng Z."/>
            <person name="Chen C."/>
        </authorList>
    </citation>
    <scope>NUCLEOTIDE SEQUENCE [LARGE SCALE GENOMIC DNA]</scope>
    <source>
        <strain evidence="1 2">WB 3.3-2</strain>
    </source>
</reference>
<proteinExistence type="predicted"/>
<accession>A0A0A2M2W8</accession>
<sequence>MKKITLLLLPLLLASCQYFDKQVPDEDEFLQQRLKEIDWKKVSSYPSLAECDAITDKDLKKECFFSTMTRLVQEKLDTDTIAMLYPEIDTIQVKVTVYPDATLKFEPQIPRDSVKYDSVKIDSIIKARLVDFPKIEPAQKEGIPVTTEFILPVILDVK</sequence>
<comment type="caution">
    <text evidence="1">The sequence shown here is derived from an EMBL/GenBank/DDBJ whole genome shotgun (WGS) entry which is preliminary data.</text>
</comment>
<dbReference type="RefSeq" id="WP_020214704.1">
    <property type="nucleotide sequence ID" value="NZ_JRLX01000014.1"/>
</dbReference>
<dbReference type="Proteomes" id="UP000030152">
    <property type="component" value="Unassembled WGS sequence"/>
</dbReference>
<dbReference type="OrthoDB" id="1191002at2"/>
<dbReference type="EMBL" id="JRLX01000014">
    <property type="protein sequence ID" value="KGO85966.1"/>
    <property type="molecule type" value="Genomic_DNA"/>
</dbReference>
<evidence type="ECO:0000313" key="1">
    <source>
        <dbReference type="EMBL" id="KGO85966.1"/>
    </source>
</evidence>
<protein>
    <recommendedName>
        <fullName evidence="3">TonB C-terminal domain-containing protein</fullName>
    </recommendedName>
</protein>
<evidence type="ECO:0000313" key="2">
    <source>
        <dbReference type="Proteomes" id="UP000030152"/>
    </source>
</evidence>
<name>A0A0A2M2W8_9FLAO</name>
<dbReference type="PROSITE" id="PS51257">
    <property type="entry name" value="PROKAR_LIPOPROTEIN"/>
    <property type="match status" value="1"/>
</dbReference>
<evidence type="ECO:0008006" key="3">
    <source>
        <dbReference type="Google" id="ProtNLM"/>
    </source>
</evidence>